<gene>
    <name evidence="1" type="ORF">RM863_12745</name>
</gene>
<dbReference type="RefSeq" id="WP_311635066.1">
    <property type="nucleotide sequence ID" value="NZ_JAVRFF010000012.1"/>
</dbReference>
<reference evidence="1" key="1">
    <citation type="submission" date="2024-05" db="EMBL/GenBank/DDBJ databases">
        <title>30 novel species of actinomycetes from the DSMZ collection.</title>
        <authorList>
            <person name="Nouioui I."/>
        </authorList>
    </citation>
    <scope>NUCLEOTIDE SEQUENCE</scope>
    <source>
        <strain evidence="1">DSM 41014</strain>
    </source>
</reference>
<evidence type="ECO:0000313" key="2">
    <source>
        <dbReference type="Proteomes" id="UP001180489"/>
    </source>
</evidence>
<comment type="caution">
    <text evidence="1">The sequence shown here is derived from an EMBL/GenBank/DDBJ whole genome shotgun (WGS) entry which is preliminary data.</text>
</comment>
<evidence type="ECO:0000313" key="1">
    <source>
        <dbReference type="EMBL" id="MDT0472992.1"/>
    </source>
</evidence>
<accession>A0ABU2UJE7</accession>
<keyword evidence="2" id="KW-1185">Reference proteome</keyword>
<name>A0ABU2UJE7_9ACTN</name>
<dbReference type="EMBL" id="JAVRFF010000012">
    <property type="protein sequence ID" value="MDT0472992.1"/>
    <property type="molecule type" value="Genomic_DNA"/>
</dbReference>
<proteinExistence type="predicted"/>
<protein>
    <submittedName>
        <fullName evidence="1">Uncharacterized protein</fullName>
    </submittedName>
</protein>
<sequence length="81" mass="8948">MRIGPFEIIIRRRRTGSPCGACQGRGLFHTLGGMDKYPAPKGYDGVALCGCGTAHDRLADLRRERRRNERRSGGWGSTAPF</sequence>
<organism evidence="1 2">
    <name type="scientific">Streptomyces hintoniae</name>
    <dbReference type="NCBI Taxonomy" id="3075521"/>
    <lineage>
        <taxon>Bacteria</taxon>
        <taxon>Bacillati</taxon>
        <taxon>Actinomycetota</taxon>
        <taxon>Actinomycetes</taxon>
        <taxon>Kitasatosporales</taxon>
        <taxon>Streptomycetaceae</taxon>
        <taxon>Streptomyces</taxon>
    </lineage>
</organism>
<dbReference type="Proteomes" id="UP001180489">
    <property type="component" value="Unassembled WGS sequence"/>
</dbReference>